<feature type="transmembrane region" description="Helical" evidence="2">
    <location>
        <begin position="233"/>
        <end position="259"/>
    </location>
</feature>
<dbReference type="Gene3D" id="2.60.40.1210">
    <property type="entry name" value="Cellobiose dehydrogenase, cytochrome domain"/>
    <property type="match status" value="1"/>
</dbReference>
<feature type="transmembrane region" description="Helical" evidence="2">
    <location>
        <begin position="354"/>
        <end position="374"/>
    </location>
</feature>
<keyword evidence="2" id="KW-0812">Transmembrane</keyword>
<comment type="caution">
    <text evidence="5">The sequence shown here is derived from an EMBL/GenBank/DDBJ whole genome shotgun (WGS) entry which is preliminary data.</text>
</comment>
<feature type="signal peptide" evidence="3">
    <location>
        <begin position="1"/>
        <end position="17"/>
    </location>
</feature>
<dbReference type="CDD" id="cd09630">
    <property type="entry name" value="CDH_like_cytochrome"/>
    <property type="match status" value="1"/>
</dbReference>
<evidence type="ECO:0000313" key="6">
    <source>
        <dbReference type="Proteomes" id="UP001222932"/>
    </source>
</evidence>
<reference evidence="5" key="2">
    <citation type="submission" date="2023-06" db="EMBL/GenBank/DDBJ databases">
        <authorList>
            <person name="Kobayashi Y."/>
            <person name="Kayamori A."/>
            <person name="Aoki K."/>
            <person name="Shiwa Y."/>
            <person name="Fujita N."/>
            <person name="Sugita T."/>
            <person name="Iwasaki W."/>
            <person name="Tanaka N."/>
            <person name="Takashima M."/>
        </authorList>
    </citation>
    <scope>NUCLEOTIDE SEQUENCE</scope>
    <source>
        <strain evidence="5">HIS016</strain>
    </source>
</reference>
<feature type="transmembrane region" description="Helical" evidence="2">
    <location>
        <begin position="312"/>
        <end position="334"/>
    </location>
</feature>
<feature type="transmembrane region" description="Helical" evidence="2">
    <location>
        <begin position="271"/>
        <end position="291"/>
    </location>
</feature>
<dbReference type="PANTHER" id="PTHR47797:SF3">
    <property type="entry name" value="CYTOCHROME B561 DOMAIN-CONTAINING PROTEIN"/>
    <property type="match status" value="1"/>
</dbReference>
<feature type="transmembrane region" description="Helical" evidence="2">
    <location>
        <begin position="199"/>
        <end position="221"/>
    </location>
</feature>
<dbReference type="CDD" id="cd08760">
    <property type="entry name" value="Cyt_b561_FRRS1_like"/>
    <property type="match status" value="1"/>
</dbReference>
<protein>
    <recommendedName>
        <fullName evidence="4">DOMON domain-containing protein</fullName>
    </recommendedName>
</protein>
<keyword evidence="6" id="KW-1185">Reference proteome</keyword>
<gene>
    <name evidence="5" type="ORF">CspeluHIS016_0402350</name>
</gene>
<accession>A0AAD3TUZ0</accession>
<keyword evidence="2" id="KW-1133">Transmembrane helix</keyword>
<feature type="domain" description="DOMON" evidence="4">
    <location>
        <begin position="58"/>
        <end position="141"/>
    </location>
</feature>
<name>A0AAD3TUZ0_9TREE</name>
<dbReference type="SMART" id="SM00664">
    <property type="entry name" value="DoH"/>
    <property type="match status" value="1"/>
</dbReference>
<evidence type="ECO:0000256" key="3">
    <source>
        <dbReference type="SAM" id="SignalP"/>
    </source>
</evidence>
<sequence>MWRPLLLALCAVQGALALAGTNRCNDRICIKATRADNIDTYTIHTHPDRPIAPEKFGWMAIGWGLVMPNSPLVIMWPNEDGTFTLSQRKAPRHVMPSVDHSPPRTAQLNEGLTWSNTTSTSLSFDVPSDENNNTIIIWAMSNTRPDSTDPTAGLIQHTWHGGEMIDFTTEYSDVAGPTAIGYGSSKATDPATGGPSLSLIAHVVCGVLVTMLVLPGGVVVPRITRGITTTKSWFYFHILNQGFFALALVCVNFGLGLTFGGEIDSAHRRTGTALFVLVILQILLGIFSHFYKPGHRVQQYTFETKRGRGPTNFLHVVFGIITVAVGWSACWSGFTVEWTRRGHGVPAYGFRVGWGLIVMMWIALYILGLIFFLPRQLRIESAQRATDLAEQKRYFPSEFDLKVRNQALTPSPPMPLRGGTPSTTAFAQQSPKLSSEFASPEGSPILRTSFSSTRPPRMPLVTYPARKNSDPFADRKSSSIKGGHF</sequence>
<reference evidence="5" key="1">
    <citation type="journal article" date="2023" name="BMC Genomics">
        <title>Chromosome-level genome assemblies of Cutaneotrichosporon spp. (Trichosporonales, Basidiomycota) reveal imbalanced evolution between nucleotide sequences and chromosome synteny.</title>
        <authorList>
            <person name="Kobayashi Y."/>
            <person name="Kayamori A."/>
            <person name="Aoki K."/>
            <person name="Shiwa Y."/>
            <person name="Matsutani M."/>
            <person name="Fujita N."/>
            <person name="Sugita T."/>
            <person name="Iwasaki W."/>
            <person name="Tanaka N."/>
            <person name="Takashima M."/>
        </authorList>
    </citation>
    <scope>NUCLEOTIDE SEQUENCE</scope>
    <source>
        <strain evidence="5">HIS016</strain>
    </source>
</reference>
<feature type="compositionally biased region" description="Polar residues" evidence="1">
    <location>
        <begin position="420"/>
        <end position="437"/>
    </location>
</feature>
<dbReference type="InterPro" id="IPR005018">
    <property type="entry name" value="DOMON_domain"/>
</dbReference>
<evidence type="ECO:0000313" key="5">
    <source>
        <dbReference type="EMBL" id="GMK57401.1"/>
    </source>
</evidence>
<dbReference type="PANTHER" id="PTHR47797">
    <property type="entry name" value="DEHYDROGENASE, PUTATIVE (AFU_ORTHOLOGUE AFUA_8G05805)-RELATED"/>
    <property type="match status" value="1"/>
</dbReference>
<dbReference type="EMBL" id="BTCM01000004">
    <property type="protein sequence ID" value="GMK57401.1"/>
    <property type="molecule type" value="Genomic_DNA"/>
</dbReference>
<evidence type="ECO:0000256" key="2">
    <source>
        <dbReference type="SAM" id="Phobius"/>
    </source>
</evidence>
<feature type="compositionally biased region" description="Basic and acidic residues" evidence="1">
    <location>
        <begin position="467"/>
        <end position="477"/>
    </location>
</feature>
<keyword evidence="2" id="KW-0472">Membrane</keyword>
<dbReference type="AlphaFoldDB" id="A0AAD3TUZ0"/>
<keyword evidence="3" id="KW-0732">Signal</keyword>
<evidence type="ECO:0000256" key="1">
    <source>
        <dbReference type="SAM" id="MobiDB-lite"/>
    </source>
</evidence>
<organism evidence="5 6">
    <name type="scientific">Cutaneotrichosporon spelunceum</name>
    <dbReference type="NCBI Taxonomy" id="1672016"/>
    <lineage>
        <taxon>Eukaryota</taxon>
        <taxon>Fungi</taxon>
        <taxon>Dikarya</taxon>
        <taxon>Basidiomycota</taxon>
        <taxon>Agaricomycotina</taxon>
        <taxon>Tremellomycetes</taxon>
        <taxon>Trichosporonales</taxon>
        <taxon>Trichosporonaceae</taxon>
        <taxon>Cutaneotrichosporon</taxon>
    </lineage>
</organism>
<dbReference type="Proteomes" id="UP001222932">
    <property type="component" value="Unassembled WGS sequence"/>
</dbReference>
<dbReference type="Gene3D" id="1.20.120.1770">
    <property type="match status" value="1"/>
</dbReference>
<dbReference type="Pfam" id="PF16010">
    <property type="entry name" value="CDH-cyt"/>
    <property type="match status" value="1"/>
</dbReference>
<evidence type="ECO:0000259" key="4">
    <source>
        <dbReference type="SMART" id="SM00664"/>
    </source>
</evidence>
<dbReference type="InterPro" id="IPR015920">
    <property type="entry name" value="Cellobiose_DH-like_cyt"/>
</dbReference>
<feature type="chain" id="PRO_5042121812" description="DOMON domain-containing protein" evidence="3">
    <location>
        <begin position="18"/>
        <end position="485"/>
    </location>
</feature>
<proteinExistence type="predicted"/>
<feature type="region of interest" description="Disordered" evidence="1">
    <location>
        <begin position="409"/>
        <end position="485"/>
    </location>
</feature>
<dbReference type="SUPFAM" id="SSF49344">
    <property type="entry name" value="CBD9-like"/>
    <property type="match status" value="1"/>
</dbReference>